<reference evidence="2" key="1">
    <citation type="submission" date="2008-07" db="EMBL/GenBank/DDBJ databases">
        <title>Annotation of Ajellomyces capsulatus strain H88.</title>
        <authorList>
            <person name="Champion M."/>
            <person name="Cuomo C."/>
            <person name="Ma L.-J."/>
            <person name="Henn M.R."/>
            <person name="Sil A."/>
            <person name="Goldman B."/>
            <person name="Young S.K."/>
            <person name="Kodira C.D."/>
            <person name="Zeng Q."/>
            <person name="Koehrsen M."/>
            <person name="Alvarado L."/>
            <person name="Berlin A."/>
            <person name="Borenstein D."/>
            <person name="Chen Z."/>
            <person name="Engels R."/>
            <person name="Freedman E."/>
            <person name="Gellesch M."/>
            <person name="Goldberg J."/>
            <person name="Griggs A."/>
            <person name="Gujja S."/>
            <person name="Heiman D."/>
            <person name="Hepburn T."/>
            <person name="Howarth C."/>
            <person name="Jen D."/>
            <person name="Larson L."/>
            <person name="Lewis B."/>
            <person name="Mehta T."/>
            <person name="Park D."/>
            <person name="Pearson M."/>
            <person name="Roberts A."/>
            <person name="Saif S."/>
            <person name="Shea T."/>
            <person name="Shenoy N."/>
            <person name="Sisk P."/>
            <person name="Stolte C."/>
            <person name="Sykes S."/>
            <person name="Walk T."/>
            <person name="White J."/>
            <person name="Yandava C."/>
            <person name="Klein B."/>
            <person name="McEwen J.G."/>
            <person name="Puccia R."/>
            <person name="Goldman G.H."/>
            <person name="Felipe M.S."/>
            <person name="Nino-Vega G."/>
            <person name="San-Blas G."/>
            <person name="Taylor J."/>
            <person name="Mendoza L."/>
            <person name="Galagan J."/>
            <person name="Nusbaum C."/>
            <person name="Birren B."/>
        </authorList>
    </citation>
    <scope>NUCLEOTIDE SEQUENCE [LARGE SCALE GENOMIC DNA]</scope>
    <source>
        <strain evidence="2">H88</strain>
    </source>
</reference>
<organism evidence="2">
    <name type="scientific">Ajellomyces capsulatus (strain H88)</name>
    <name type="common">Darling's disease fungus</name>
    <name type="synonym">Histoplasma capsulatum</name>
    <dbReference type="NCBI Taxonomy" id="544711"/>
    <lineage>
        <taxon>Eukaryota</taxon>
        <taxon>Fungi</taxon>
        <taxon>Dikarya</taxon>
        <taxon>Ascomycota</taxon>
        <taxon>Pezizomycotina</taxon>
        <taxon>Eurotiomycetes</taxon>
        <taxon>Eurotiomycetidae</taxon>
        <taxon>Onygenales</taxon>
        <taxon>Ajellomycetaceae</taxon>
        <taxon>Histoplasma</taxon>
    </lineage>
</organism>
<dbReference type="HOGENOM" id="CLU_1874849_0_0_1"/>
<evidence type="ECO:0000313" key="2">
    <source>
        <dbReference type="Proteomes" id="UP000008142"/>
    </source>
</evidence>
<dbReference type="AlphaFoldDB" id="F0UBR2"/>
<proteinExistence type="predicted"/>
<evidence type="ECO:0000313" key="1">
    <source>
        <dbReference type="EMBL" id="EGC43911.1"/>
    </source>
</evidence>
<dbReference type="Proteomes" id="UP000008142">
    <property type="component" value="Unassembled WGS sequence"/>
</dbReference>
<sequence>MQGSCQSIKAVPKMWKKAVAMNGSTKALIFIFISLAEYRPRRPTRRQSFWNPRCRFRTIGNPQPPQNLFFLFARLQYRTFLSPDFHYYPNQPQMTSPQQPEQKGVDIPLTGYKIHTMITIMSNTVMATVLPSLHQQ</sequence>
<protein>
    <submittedName>
        <fullName evidence="1">Predicted protein</fullName>
    </submittedName>
</protein>
<accession>F0UBR2</accession>
<gene>
    <name evidence="1" type="ORF">HCEG_03126</name>
</gene>
<dbReference type="EMBL" id="DS990637">
    <property type="protein sequence ID" value="EGC43911.1"/>
    <property type="molecule type" value="Genomic_DNA"/>
</dbReference>
<name>F0UBR2_AJEC8</name>